<reference evidence="4 5" key="1">
    <citation type="submission" date="2019-02" db="EMBL/GenBank/DDBJ databases">
        <title>Deep-cultivation of Planctomycetes and their phenomic and genomic characterization uncovers novel biology.</title>
        <authorList>
            <person name="Wiegand S."/>
            <person name="Jogler M."/>
            <person name="Boedeker C."/>
            <person name="Pinto D."/>
            <person name="Vollmers J."/>
            <person name="Rivas-Marin E."/>
            <person name="Kohn T."/>
            <person name="Peeters S.H."/>
            <person name="Heuer A."/>
            <person name="Rast P."/>
            <person name="Oberbeckmann S."/>
            <person name="Bunk B."/>
            <person name="Jeske O."/>
            <person name="Meyerdierks A."/>
            <person name="Storesund J.E."/>
            <person name="Kallscheuer N."/>
            <person name="Luecker S."/>
            <person name="Lage O.M."/>
            <person name="Pohl T."/>
            <person name="Merkel B.J."/>
            <person name="Hornburger P."/>
            <person name="Mueller R.-W."/>
            <person name="Bruemmer F."/>
            <person name="Labrenz M."/>
            <person name="Spormann A.M."/>
            <person name="Op Den Camp H."/>
            <person name="Overmann J."/>
            <person name="Amann R."/>
            <person name="Jetten M.S.M."/>
            <person name="Mascher T."/>
            <person name="Medema M.H."/>
            <person name="Devos D.P."/>
            <person name="Kaster A.-K."/>
            <person name="Ovreas L."/>
            <person name="Rohde M."/>
            <person name="Galperin M.Y."/>
            <person name="Jogler C."/>
        </authorList>
    </citation>
    <scope>NUCLEOTIDE SEQUENCE [LARGE SCALE GENOMIC DNA]</scope>
    <source>
        <strain evidence="4 5">KOR34</strain>
    </source>
</reference>
<dbReference type="EC" id="3.1.1.72" evidence="4"/>
<protein>
    <submittedName>
        <fullName evidence="4">Acetylxylan esterase</fullName>
        <ecNumber evidence="4">3.1.1.72</ecNumber>
    </submittedName>
</protein>
<feature type="chain" id="PRO_5022713306" evidence="2">
    <location>
        <begin position="25"/>
        <end position="304"/>
    </location>
</feature>
<feature type="signal peptide" evidence="2">
    <location>
        <begin position="1"/>
        <end position="24"/>
    </location>
</feature>
<dbReference type="InterPro" id="IPR050300">
    <property type="entry name" value="GDXG_lipolytic_enzyme"/>
</dbReference>
<evidence type="ECO:0000259" key="3">
    <source>
        <dbReference type="Pfam" id="PF20434"/>
    </source>
</evidence>
<organism evidence="4 5">
    <name type="scientific">Posidoniimonas corsicana</name>
    <dbReference type="NCBI Taxonomy" id="1938618"/>
    <lineage>
        <taxon>Bacteria</taxon>
        <taxon>Pseudomonadati</taxon>
        <taxon>Planctomycetota</taxon>
        <taxon>Planctomycetia</taxon>
        <taxon>Pirellulales</taxon>
        <taxon>Lacipirellulaceae</taxon>
        <taxon>Posidoniimonas</taxon>
    </lineage>
</organism>
<evidence type="ECO:0000313" key="5">
    <source>
        <dbReference type="Proteomes" id="UP000316714"/>
    </source>
</evidence>
<dbReference type="InterPro" id="IPR049492">
    <property type="entry name" value="BD-FAE-like_dom"/>
</dbReference>
<proteinExistence type="predicted"/>
<comment type="caution">
    <text evidence="4">The sequence shown here is derived from an EMBL/GenBank/DDBJ whole genome shotgun (WGS) entry which is preliminary data.</text>
</comment>
<name>A0A5C5VKD6_9BACT</name>
<dbReference type="SUPFAM" id="SSF53474">
    <property type="entry name" value="alpha/beta-Hydrolases"/>
    <property type="match status" value="1"/>
</dbReference>
<dbReference type="Pfam" id="PF20434">
    <property type="entry name" value="BD-FAE"/>
    <property type="match status" value="1"/>
</dbReference>
<evidence type="ECO:0000313" key="4">
    <source>
        <dbReference type="EMBL" id="TWT38285.1"/>
    </source>
</evidence>
<dbReference type="GO" id="GO:0046555">
    <property type="term" value="F:acetylxylan esterase activity"/>
    <property type="evidence" value="ECO:0007669"/>
    <property type="project" value="UniProtKB-EC"/>
</dbReference>
<dbReference type="PANTHER" id="PTHR48081:SF6">
    <property type="entry name" value="PEPTIDASE S9 PROLYL OLIGOPEPTIDASE CATALYTIC DOMAIN-CONTAINING PROTEIN"/>
    <property type="match status" value="1"/>
</dbReference>
<evidence type="ECO:0000256" key="1">
    <source>
        <dbReference type="ARBA" id="ARBA00022801"/>
    </source>
</evidence>
<feature type="domain" description="BD-FAE-like" evidence="3">
    <location>
        <begin position="66"/>
        <end position="256"/>
    </location>
</feature>
<dbReference type="PANTHER" id="PTHR48081">
    <property type="entry name" value="AB HYDROLASE SUPERFAMILY PROTEIN C4A8.06C"/>
    <property type="match status" value="1"/>
</dbReference>
<dbReference type="InterPro" id="IPR029058">
    <property type="entry name" value="AB_hydrolase_fold"/>
</dbReference>
<dbReference type="Gene3D" id="3.40.50.1820">
    <property type="entry name" value="alpha/beta hydrolase"/>
    <property type="match status" value="1"/>
</dbReference>
<gene>
    <name evidence="4" type="primary">axeA1_3</name>
    <name evidence="4" type="ORF">KOR34_32540</name>
</gene>
<dbReference type="AlphaFoldDB" id="A0A5C5VKD6"/>
<accession>A0A5C5VKD6</accession>
<keyword evidence="2" id="KW-0732">Signal</keyword>
<dbReference type="Proteomes" id="UP000316714">
    <property type="component" value="Unassembled WGS sequence"/>
</dbReference>
<keyword evidence="1 4" id="KW-0378">Hydrolase</keyword>
<dbReference type="EMBL" id="SIHJ01000001">
    <property type="protein sequence ID" value="TWT38285.1"/>
    <property type="molecule type" value="Genomic_DNA"/>
</dbReference>
<keyword evidence="5" id="KW-1185">Reference proteome</keyword>
<dbReference type="RefSeq" id="WP_146565703.1">
    <property type="nucleotide sequence ID" value="NZ_SIHJ01000001.1"/>
</dbReference>
<sequence length="304" mass="32448" precursor="true">MFRTQCLLAIAVMTAANLSPNCLGADPNYETPLINGDSGFEETRVERGSGERSDLWIGGVRDSTLQVFLPEGKPTAAVVVCPGGGYGGLSFVKEGTFIAEWFCERGVAAAVLKYRVGGGGNRHPAPLNDAQAALQHLRQQAGKHGYPADKIGVMGFSAGGHLAATAATQFADGTPVEGDSPVSSRPDFAVLGYPVVTMGPATHRGSRNNLLGEVSDEEAAKMSAERNVTDQTPPTFIFHAQDDRAVPVENAILFYQACTKHGVPAEMHLFERGGHGFGMWRDNEPANAWPTLLEAWLRSRGLIE</sequence>
<evidence type="ECO:0000256" key="2">
    <source>
        <dbReference type="SAM" id="SignalP"/>
    </source>
</evidence>
<dbReference type="OrthoDB" id="9794725at2"/>